<dbReference type="KEGG" id="fku:FGKAn22_11820"/>
<feature type="domain" description="Glycine transporter" evidence="8">
    <location>
        <begin position="6"/>
        <end position="80"/>
    </location>
</feature>
<dbReference type="AlphaFoldDB" id="A0AAN1T181"/>
<evidence type="ECO:0000256" key="7">
    <source>
        <dbReference type="SAM" id="Phobius"/>
    </source>
</evidence>
<keyword evidence="5 7" id="KW-1133">Transmembrane helix</keyword>
<dbReference type="EMBL" id="AP019536">
    <property type="protein sequence ID" value="BBI99489.1"/>
    <property type="molecule type" value="Genomic_DNA"/>
</dbReference>
<evidence type="ECO:0000259" key="8">
    <source>
        <dbReference type="Pfam" id="PF03458"/>
    </source>
</evidence>
<evidence type="ECO:0000313" key="10">
    <source>
        <dbReference type="Proteomes" id="UP001319121"/>
    </source>
</evidence>
<evidence type="ECO:0000256" key="6">
    <source>
        <dbReference type="ARBA" id="ARBA00023136"/>
    </source>
</evidence>
<name>A0AAN1T181_9PROT</name>
<sequence length="203" mass="21980">MNLIYLLDLCAVAVCAITATLEARRRELDLFGVVVIAVISGIGGGTVRDLLLGRLPVYWVHDPIYVVVGMVAGTLTFFLSRRIRLPKNFFLVPDAIGLALFTVIGTSVALQLGVPWLIAALMGVITGVFGGVIRDILCNEVPLIFRTDIYATASLAGALLLIALDDYGMGHNLAILFAMICTVAIRLAAIRWHIHLPRLRSDV</sequence>
<keyword evidence="6 7" id="KW-0472">Membrane</keyword>
<feature type="transmembrane region" description="Helical" evidence="7">
    <location>
        <begin position="6"/>
        <end position="23"/>
    </location>
</feature>
<proteinExistence type="inferred from homology"/>
<feature type="transmembrane region" description="Helical" evidence="7">
    <location>
        <begin position="63"/>
        <end position="79"/>
    </location>
</feature>
<feature type="transmembrane region" description="Helical" evidence="7">
    <location>
        <begin position="116"/>
        <end position="137"/>
    </location>
</feature>
<feature type="transmembrane region" description="Helical" evidence="7">
    <location>
        <begin position="173"/>
        <end position="194"/>
    </location>
</feature>
<dbReference type="InterPro" id="IPR005115">
    <property type="entry name" value="Gly_transporter"/>
</dbReference>
<feature type="transmembrane region" description="Helical" evidence="7">
    <location>
        <begin position="30"/>
        <end position="51"/>
    </location>
</feature>
<protein>
    <submittedName>
        <fullName evidence="9">Membrane protein</fullName>
    </submittedName>
</protein>
<feature type="transmembrane region" description="Helical" evidence="7">
    <location>
        <begin position="149"/>
        <end position="167"/>
    </location>
</feature>
<evidence type="ECO:0000256" key="3">
    <source>
        <dbReference type="ARBA" id="ARBA00022475"/>
    </source>
</evidence>
<evidence type="ECO:0000256" key="1">
    <source>
        <dbReference type="ARBA" id="ARBA00004651"/>
    </source>
</evidence>
<keyword evidence="10" id="KW-1185">Reference proteome</keyword>
<comment type="subcellular location">
    <subcellularLocation>
        <location evidence="1">Cell membrane</location>
        <topology evidence="1">Multi-pass membrane protein</topology>
    </subcellularLocation>
</comment>
<dbReference type="PANTHER" id="PTHR30506">
    <property type="entry name" value="INNER MEMBRANE PROTEIN"/>
    <property type="match status" value="1"/>
</dbReference>
<keyword evidence="4 7" id="KW-0812">Transmembrane</keyword>
<evidence type="ECO:0000256" key="4">
    <source>
        <dbReference type="ARBA" id="ARBA00022692"/>
    </source>
</evidence>
<organism evidence="9 10">
    <name type="scientific">Ferrigenium kumadai</name>
    <dbReference type="NCBI Taxonomy" id="1682490"/>
    <lineage>
        <taxon>Bacteria</taxon>
        <taxon>Pseudomonadati</taxon>
        <taxon>Pseudomonadota</taxon>
        <taxon>Betaproteobacteria</taxon>
        <taxon>Nitrosomonadales</taxon>
        <taxon>Gallionellaceae</taxon>
        <taxon>Ferrigenium</taxon>
    </lineage>
</organism>
<evidence type="ECO:0000256" key="5">
    <source>
        <dbReference type="ARBA" id="ARBA00022989"/>
    </source>
</evidence>
<feature type="domain" description="Glycine transporter" evidence="8">
    <location>
        <begin position="92"/>
        <end position="164"/>
    </location>
</feature>
<dbReference type="GO" id="GO:0005886">
    <property type="term" value="C:plasma membrane"/>
    <property type="evidence" value="ECO:0007669"/>
    <property type="project" value="UniProtKB-SubCell"/>
</dbReference>
<evidence type="ECO:0000313" key="9">
    <source>
        <dbReference type="EMBL" id="BBI99489.1"/>
    </source>
</evidence>
<dbReference type="Pfam" id="PF03458">
    <property type="entry name" value="Gly_transporter"/>
    <property type="match status" value="2"/>
</dbReference>
<reference evidence="9 10" key="1">
    <citation type="submission" date="2019-03" db="EMBL/GenBank/DDBJ databases">
        <title>Complete genome sequence of Ferrigenium kumadai strain An22, a microaerophilic iron-oxidizing bacterium isolated from a paddy field soil.</title>
        <authorList>
            <person name="Watanabe T."/>
            <person name="Asakawa S."/>
        </authorList>
    </citation>
    <scope>NUCLEOTIDE SEQUENCE [LARGE SCALE GENOMIC DNA]</scope>
    <source>
        <strain evidence="9 10">An22</strain>
    </source>
</reference>
<keyword evidence="3" id="KW-1003">Cell membrane</keyword>
<feature type="transmembrane region" description="Helical" evidence="7">
    <location>
        <begin position="91"/>
        <end position="110"/>
    </location>
</feature>
<accession>A0AAN1T181</accession>
<dbReference type="Proteomes" id="UP001319121">
    <property type="component" value="Chromosome"/>
</dbReference>
<comment type="similarity">
    <text evidence="2">Belongs to the UPF0126 family.</text>
</comment>
<dbReference type="RefSeq" id="WP_212787063.1">
    <property type="nucleotide sequence ID" value="NZ_AP019536.1"/>
</dbReference>
<gene>
    <name evidence="9" type="primary">yadS</name>
    <name evidence="9" type="ORF">FGKAn22_11820</name>
</gene>
<evidence type="ECO:0000256" key="2">
    <source>
        <dbReference type="ARBA" id="ARBA00008193"/>
    </source>
</evidence>
<dbReference type="PANTHER" id="PTHR30506:SF3">
    <property type="entry name" value="UPF0126 INNER MEMBRANE PROTEIN YADS-RELATED"/>
    <property type="match status" value="1"/>
</dbReference>